<dbReference type="EMBL" id="LXQA011199440">
    <property type="protein sequence ID" value="MCI88675.1"/>
    <property type="molecule type" value="Genomic_DNA"/>
</dbReference>
<accession>A0A392VPN1</accession>
<keyword evidence="2" id="KW-1185">Reference proteome</keyword>
<feature type="non-terminal residue" evidence="1">
    <location>
        <position position="1"/>
    </location>
</feature>
<reference evidence="1 2" key="1">
    <citation type="journal article" date="2018" name="Front. Plant Sci.">
        <title>Red Clover (Trifolium pratense) and Zigzag Clover (T. medium) - A Picture of Genomic Similarities and Differences.</title>
        <authorList>
            <person name="Dluhosova J."/>
            <person name="Istvanek J."/>
            <person name="Nedelnik J."/>
            <person name="Repkova J."/>
        </authorList>
    </citation>
    <scope>NUCLEOTIDE SEQUENCE [LARGE SCALE GENOMIC DNA]</scope>
    <source>
        <strain evidence="2">cv. 10/8</strain>
        <tissue evidence="1">Leaf</tissue>
    </source>
</reference>
<dbReference type="Proteomes" id="UP000265520">
    <property type="component" value="Unassembled WGS sequence"/>
</dbReference>
<organism evidence="1 2">
    <name type="scientific">Trifolium medium</name>
    <dbReference type="NCBI Taxonomy" id="97028"/>
    <lineage>
        <taxon>Eukaryota</taxon>
        <taxon>Viridiplantae</taxon>
        <taxon>Streptophyta</taxon>
        <taxon>Embryophyta</taxon>
        <taxon>Tracheophyta</taxon>
        <taxon>Spermatophyta</taxon>
        <taxon>Magnoliopsida</taxon>
        <taxon>eudicotyledons</taxon>
        <taxon>Gunneridae</taxon>
        <taxon>Pentapetalae</taxon>
        <taxon>rosids</taxon>
        <taxon>fabids</taxon>
        <taxon>Fabales</taxon>
        <taxon>Fabaceae</taxon>
        <taxon>Papilionoideae</taxon>
        <taxon>50 kb inversion clade</taxon>
        <taxon>NPAAA clade</taxon>
        <taxon>Hologalegina</taxon>
        <taxon>IRL clade</taxon>
        <taxon>Trifolieae</taxon>
        <taxon>Trifolium</taxon>
    </lineage>
</organism>
<sequence length="36" mass="3784">QEGSEPTLTSESELILASEALSFRGSTASESENIRG</sequence>
<evidence type="ECO:0000313" key="1">
    <source>
        <dbReference type="EMBL" id="MCI88675.1"/>
    </source>
</evidence>
<comment type="caution">
    <text evidence="1">The sequence shown here is derived from an EMBL/GenBank/DDBJ whole genome shotgun (WGS) entry which is preliminary data.</text>
</comment>
<name>A0A392VPN1_9FABA</name>
<dbReference type="AlphaFoldDB" id="A0A392VPN1"/>
<proteinExistence type="predicted"/>
<evidence type="ECO:0000313" key="2">
    <source>
        <dbReference type="Proteomes" id="UP000265520"/>
    </source>
</evidence>
<protein>
    <submittedName>
        <fullName evidence="1">Uncharacterized protein</fullName>
    </submittedName>
</protein>